<feature type="compositionally biased region" description="Polar residues" evidence="4">
    <location>
        <begin position="491"/>
        <end position="501"/>
    </location>
</feature>
<evidence type="ECO:0000256" key="1">
    <source>
        <dbReference type="ARBA" id="ARBA00022737"/>
    </source>
</evidence>
<feature type="compositionally biased region" description="Polar residues" evidence="4">
    <location>
        <begin position="523"/>
        <end position="536"/>
    </location>
</feature>
<keyword evidence="2 3" id="KW-0802">TPR repeat</keyword>
<feature type="compositionally biased region" description="Basic residues" evidence="4">
    <location>
        <begin position="338"/>
        <end position="354"/>
    </location>
</feature>
<feature type="region of interest" description="Disordered" evidence="4">
    <location>
        <begin position="434"/>
        <end position="549"/>
    </location>
</feature>
<dbReference type="EMBL" id="CAACVS010000214">
    <property type="protein sequence ID" value="VEU39273.1"/>
    <property type="molecule type" value="Genomic_DNA"/>
</dbReference>
<evidence type="ECO:0000313" key="5">
    <source>
        <dbReference type="EMBL" id="VEU39273.1"/>
    </source>
</evidence>
<feature type="region of interest" description="Disordered" evidence="4">
    <location>
        <begin position="231"/>
        <end position="285"/>
    </location>
</feature>
<dbReference type="Pfam" id="PF13424">
    <property type="entry name" value="TPR_12"/>
    <property type="match status" value="1"/>
</dbReference>
<evidence type="ECO:0000313" key="6">
    <source>
        <dbReference type="Proteomes" id="UP000291116"/>
    </source>
</evidence>
<evidence type="ECO:0000256" key="4">
    <source>
        <dbReference type="SAM" id="MobiDB-lite"/>
    </source>
</evidence>
<proteinExistence type="predicted"/>
<name>A0A448ZB44_9STRA</name>
<dbReference type="Proteomes" id="UP000291116">
    <property type="component" value="Unassembled WGS sequence"/>
</dbReference>
<dbReference type="SUPFAM" id="SSF48452">
    <property type="entry name" value="TPR-like"/>
    <property type="match status" value="1"/>
</dbReference>
<dbReference type="SMART" id="SM00028">
    <property type="entry name" value="TPR"/>
    <property type="match status" value="4"/>
</dbReference>
<feature type="compositionally biased region" description="Polar residues" evidence="4">
    <location>
        <begin position="318"/>
        <end position="337"/>
    </location>
</feature>
<keyword evidence="6" id="KW-1185">Reference proteome</keyword>
<accession>A0A448ZB44</accession>
<feature type="compositionally biased region" description="Low complexity" evidence="4">
    <location>
        <begin position="307"/>
        <end position="317"/>
    </location>
</feature>
<feature type="region of interest" description="Disordered" evidence="4">
    <location>
        <begin position="300"/>
        <end position="389"/>
    </location>
</feature>
<feature type="region of interest" description="Disordered" evidence="4">
    <location>
        <begin position="1"/>
        <end position="35"/>
    </location>
</feature>
<feature type="repeat" description="TPR" evidence="3">
    <location>
        <begin position="609"/>
        <end position="642"/>
    </location>
</feature>
<gene>
    <name evidence="5" type="ORF">PSNMU_V1.4_AUG-EV-PASAV3_0061360</name>
</gene>
<feature type="compositionally biased region" description="Low complexity" evidence="4">
    <location>
        <begin position="438"/>
        <end position="451"/>
    </location>
</feature>
<evidence type="ECO:0000256" key="2">
    <source>
        <dbReference type="ARBA" id="ARBA00022803"/>
    </source>
</evidence>
<feature type="compositionally biased region" description="Low complexity" evidence="4">
    <location>
        <begin position="355"/>
        <end position="369"/>
    </location>
</feature>
<reference evidence="5 6" key="1">
    <citation type="submission" date="2019-01" db="EMBL/GenBank/DDBJ databases">
        <authorList>
            <person name="Ferrante I. M."/>
        </authorList>
    </citation>
    <scope>NUCLEOTIDE SEQUENCE [LARGE SCALE GENOMIC DNA]</scope>
    <source>
        <strain evidence="5 6">B856</strain>
    </source>
</reference>
<feature type="region of interest" description="Disordered" evidence="4">
    <location>
        <begin position="166"/>
        <end position="211"/>
    </location>
</feature>
<dbReference type="InterPro" id="IPR011990">
    <property type="entry name" value="TPR-like_helical_dom_sf"/>
</dbReference>
<feature type="compositionally biased region" description="Polar residues" evidence="4">
    <location>
        <begin position="370"/>
        <end position="384"/>
    </location>
</feature>
<evidence type="ECO:0000256" key="3">
    <source>
        <dbReference type="PROSITE-ProRule" id="PRU00339"/>
    </source>
</evidence>
<dbReference type="Pfam" id="PF13374">
    <property type="entry name" value="TPR_10"/>
    <property type="match status" value="1"/>
</dbReference>
<dbReference type="PANTHER" id="PTHR45641:SF19">
    <property type="entry name" value="NEPHROCYSTIN-3"/>
    <property type="match status" value="1"/>
</dbReference>
<feature type="compositionally biased region" description="Polar residues" evidence="4">
    <location>
        <begin position="166"/>
        <end position="179"/>
    </location>
</feature>
<dbReference type="OrthoDB" id="48911at2759"/>
<feature type="compositionally biased region" description="Polar residues" evidence="4">
    <location>
        <begin position="240"/>
        <end position="258"/>
    </location>
</feature>
<sequence>MIRATHDEGDTDYDGFSSVSLRSSDRNNVGEADDKFPTFDDNGSLLGVIVDRSSFDEDDELTVYRDGPSVVHNRHLSSLSLSKYHQQYIMESAGPLGGVVMKNGKVRRKMRWKPRFGKKKASNFSSNASVISALTNRSSSTSRSSSTTRSFLSHFSRKSNTSFHTFHSTETPVATNKANRPTAPHTVLRPNYQDSFDTKRNSAHVTKQPKHATIETEGNYVNYHSRLGGSAQSVVSSSSGFPSTRLDSVQESASPYEQSQEEVEVNRSPTLSDSDRVSHNPIPGPATAIEAINVISGGSNNSVGARSMRSSTSKGSSQKPPMSTSPKNSKAALQQQSKPRRPPLFKRRLGKNRNKSSGSNSSINSGNSSTIMIPSSTDTHSTAALSPLSLERENSGIPILVGDEEDRCVTITSFSSGKNSTEKNLTKESIVEIDGEESSLSPTVQSSLSGSHSGGGLSVQSGSSAVGNGTSAPESMQKRVASTKKKPPPSLASTVVRTNSPNTPPLPGGATKIVARKQYNRPLDSTNTTGVTSANSKGKLLGGPRNKSTSVPCDLDEGAFLEAEHNLRAIHEMAAEHLAHGEYEEAADVFEEILRGQQQRYGQDHYRVGTALHNLGIVYLKKKDYLKAIEICQRAVDVRKDSLVPNHPDVAVSLAQLGVAHLESENYHEALAAFRDALHIRRNFLGPRHTKCSKILNNIGCALYSIEDFAGAKRAFDEALDIQREALRNLPPTEGADGHRP</sequence>
<dbReference type="Gene3D" id="1.25.40.10">
    <property type="entry name" value="Tetratricopeptide repeat domain"/>
    <property type="match status" value="1"/>
</dbReference>
<dbReference type="AlphaFoldDB" id="A0A448ZB44"/>
<dbReference type="PANTHER" id="PTHR45641">
    <property type="entry name" value="TETRATRICOPEPTIDE REPEAT PROTEIN (AFU_ORTHOLOGUE AFUA_6G03870)"/>
    <property type="match status" value="1"/>
</dbReference>
<dbReference type="InterPro" id="IPR019734">
    <property type="entry name" value="TPR_rpt"/>
</dbReference>
<organism evidence="5 6">
    <name type="scientific">Pseudo-nitzschia multistriata</name>
    <dbReference type="NCBI Taxonomy" id="183589"/>
    <lineage>
        <taxon>Eukaryota</taxon>
        <taxon>Sar</taxon>
        <taxon>Stramenopiles</taxon>
        <taxon>Ochrophyta</taxon>
        <taxon>Bacillariophyta</taxon>
        <taxon>Bacillariophyceae</taxon>
        <taxon>Bacillariophycidae</taxon>
        <taxon>Bacillariales</taxon>
        <taxon>Bacillariaceae</taxon>
        <taxon>Pseudo-nitzschia</taxon>
    </lineage>
</organism>
<dbReference type="PROSITE" id="PS50005">
    <property type="entry name" value="TPR"/>
    <property type="match status" value="2"/>
</dbReference>
<protein>
    <submittedName>
        <fullName evidence="5">Uncharacterized protein</fullName>
    </submittedName>
</protein>
<feature type="compositionally biased region" description="Polar residues" evidence="4">
    <location>
        <begin position="465"/>
        <end position="474"/>
    </location>
</feature>
<feature type="repeat" description="TPR" evidence="3">
    <location>
        <begin position="651"/>
        <end position="684"/>
    </location>
</feature>
<keyword evidence="1" id="KW-0677">Repeat</keyword>